<evidence type="ECO:0000313" key="3">
    <source>
        <dbReference type="Proteomes" id="UP000291084"/>
    </source>
</evidence>
<keyword evidence="1" id="KW-1133">Transmembrane helix</keyword>
<dbReference type="EMBL" id="AP015038">
    <property type="protein sequence ID" value="BAT87189.1"/>
    <property type="molecule type" value="Genomic_DNA"/>
</dbReference>
<dbReference type="AlphaFoldDB" id="A0A0S3S2W9"/>
<dbReference type="Proteomes" id="UP000291084">
    <property type="component" value="Chromosome 5"/>
</dbReference>
<reference evidence="2 3" key="1">
    <citation type="journal article" date="2015" name="Sci. Rep.">
        <title>The power of single molecule real-time sequencing technology in the de novo assembly of a eukaryotic genome.</title>
        <authorList>
            <person name="Sakai H."/>
            <person name="Naito K."/>
            <person name="Ogiso-Tanaka E."/>
            <person name="Takahashi Y."/>
            <person name="Iseki K."/>
            <person name="Muto C."/>
            <person name="Satou K."/>
            <person name="Teruya K."/>
            <person name="Shiroma A."/>
            <person name="Shimoji M."/>
            <person name="Hirano T."/>
            <person name="Itoh T."/>
            <person name="Kaga A."/>
            <person name="Tomooka N."/>
        </authorList>
    </citation>
    <scope>NUCLEOTIDE SEQUENCE [LARGE SCALE GENOMIC DNA]</scope>
    <source>
        <strain evidence="3">cv. Shumari</strain>
    </source>
</reference>
<organism evidence="2 3">
    <name type="scientific">Vigna angularis var. angularis</name>
    <dbReference type="NCBI Taxonomy" id="157739"/>
    <lineage>
        <taxon>Eukaryota</taxon>
        <taxon>Viridiplantae</taxon>
        <taxon>Streptophyta</taxon>
        <taxon>Embryophyta</taxon>
        <taxon>Tracheophyta</taxon>
        <taxon>Spermatophyta</taxon>
        <taxon>Magnoliopsida</taxon>
        <taxon>eudicotyledons</taxon>
        <taxon>Gunneridae</taxon>
        <taxon>Pentapetalae</taxon>
        <taxon>rosids</taxon>
        <taxon>fabids</taxon>
        <taxon>Fabales</taxon>
        <taxon>Fabaceae</taxon>
        <taxon>Papilionoideae</taxon>
        <taxon>50 kb inversion clade</taxon>
        <taxon>NPAAA clade</taxon>
        <taxon>indigoferoid/millettioid clade</taxon>
        <taxon>Phaseoleae</taxon>
        <taxon>Vigna</taxon>
    </lineage>
</organism>
<sequence length="71" mass="8400">MFTQCKSKLSCVECPIQYYFLELLYFSIVSMVKTSLLRKMKMLMSRYFPNSHKTFLVAFILVVMLSSIIEE</sequence>
<gene>
    <name evidence="2" type="primary">Vigan.05G053300</name>
    <name evidence="2" type="ORF">VIGAN_05053300</name>
</gene>
<protein>
    <submittedName>
        <fullName evidence="2">Uncharacterized protein</fullName>
    </submittedName>
</protein>
<feature type="transmembrane region" description="Helical" evidence="1">
    <location>
        <begin position="16"/>
        <end position="32"/>
    </location>
</feature>
<keyword evidence="3" id="KW-1185">Reference proteome</keyword>
<keyword evidence="1" id="KW-0472">Membrane</keyword>
<evidence type="ECO:0000313" key="2">
    <source>
        <dbReference type="EMBL" id="BAT87189.1"/>
    </source>
</evidence>
<evidence type="ECO:0000256" key="1">
    <source>
        <dbReference type="SAM" id="Phobius"/>
    </source>
</evidence>
<feature type="transmembrane region" description="Helical" evidence="1">
    <location>
        <begin position="53"/>
        <end position="69"/>
    </location>
</feature>
<keyword evidence="1" id="KW-0812">Transmembrane</keyword>
<name>A0A0S3S2W9_PHAAN</name>
<accession>A0A0S3S2W9</accession>
<proteinExistence type="predicted"/>